<proteinExistence type="predicted"/>
<organism evidence="1 2">
    <name type="scientific">Rhodopseudomonas palustris</name>
    <dbReference type="NCBI Taxonomy" id="1076"/>
    <lineage>
        <taxon>Bacteria</taxon>
        <taxon>Pseudomonadati</taxon>
        <taxon>Pseudomonadota</taxon>
        <taxon>Alphaproteobacteria</taxon>
        <taxon>Hyphomicrobiales</taxon>
        <taxon>Nitrobacteraceae</taxon>
        <taxon>Rhodopseudomonas</taxon>
    </lineage>
</organism>
<dbReference type="EMBL" id="JACRJB010000078">
    <property type="protein sequence ID" value="MBI5133016.1"/>
    <property type="molecule type" value="Genomic_DNA"/>
</dbReference>
<reference evidence="1" key="1">
    <citation type="submission" date="2020-07" db="EMBL/GenBank/DDBJ databases">
        <title>Huge and variable diversity of episymbiotic CPR bacteria and DPANN archaea in groundwater ecosystems.</title>
        <authorList>
            <person name="He C.Y."/>
            <person name="Keren R."/>
            <person name="Whittaker M."/>
            <person name="Farag I.F."/>
            <person name="Doudna J."/>
            <person name="Cate J.H.D."/>
            <person name="Banfield J.F."/>
        </authorList>
    </citation>
    <scope>NUCLEOTIDE SEQUENCE</scope>
    <source>
        <strain evidence="1">NC_groundwater_1818_Pr3_B-0.1um_66_35</strain>
    </source>
</reference>
<protein>
    <submittedName>
        <fullName evidence="1">Xanthine dehydrogenase</fullName>
    </submittedName>
</protein>
<name>A0A933S226_RHOPL</name>
<evidence type="ECO:0000313" key="2">
    <source>
        <dbReference type="Proteomes" id="UP000782519"/>
    </source>
</evidence>
<evidence type="ECO:0000313" key="1">
    <source>
        <dbReference type="EMBL" id="MBI5133016.1"/>
    </source>
</evidence>
<accession>A0A933S226</accession>
<dbReference type="AlphaFoldDB" id="A0A933S226"/>
<dbReference type="Proteomes" id="UP000782519">
    <property type="component" value="Unassembled WGS sequence"/>
</dbReference>
<gene>
    <name evidence="1" type="ORF">HZA66_26555</name>
</gene>
<sequence>MHQPINTRRRFAIVLGTSEIASAVAMHLHRAGYGVVMSHDPFPPVIRRKMAFHDALYGDPISVDGVTGIRADDGVQILKGLRHSRHIQVSWLALVDLLSVRSVDVLVDARLQKHRVTPDLRRLAGLTIGLGPGFSTQVNCDVAIETRPGRSGLLVAQGWTDAPDGIASPLGDAGAERFQYSQASGRWHTAVEIGSRVFKGFVLGHLSGDAVRAPCDGIVRGIARDGSEVPAKVKLLEIDPRGRHAQWTGIDSRGRTIADAVGRAVVTQPVSTTSHGAEPFEPV</sequence>
<comment type="caution">
    <text evidence="1">The sequence shown here is derived from an EMBL/GenBank/DDBJ whole genome shotgun (WGS) entry which is preliminary data.</text>
</comment>